<name>A0A258D7P0_CAUVI</name>
<proteinExistence type="predicted"/>
<sequence length="64" mass="6473">MRAPPSRCGTVGRAGGGGKGRDEQSSPSRGRKVRAAPSAPSGGRTACEAGQVGASKSSFTRRDR</sequence>
<evidence type="ECO:0000256" key="1">
    <source>
        <dbReference type="SAM" id="MobiDB-lite"/>
    </source>
</evidence>
<organism evidence="2 3">
    <name type="scientific">Caulobacter vibrioides</name>
    <name type="common">Caulobacter crescentus</name>
    <dbReference type="NCBI Taxonomy" id="155892"/>
    <lineage>
        <taxon>Bacteria</taxon>
        <taxon>Pseudomonadati</taxon>
        <taxon>Pseudomonadota</taxon>
        <taxon>Alphaproteobacteria</taxon>
        <taxon>Caulobacterales</taxon>
        <taxon>Caulobacteraceae</taxon>
        <taxon>Caulobacter</taxon>
    </lineage>
</organism>
<reference evidence="2 3" key="1">
    <citation type="submission" date="2017-03" db="EMBL/GenBank/DDBJ databases">
        <title>Lifting the veil on microbial sulfur biogeochemistry in mining wastewaters.</title>
        <authorList>
            <person name="Kantor R.S."/>
            <person name="Colenbrander Nelson T."/>
            <person name="Marshall S."/>
            <person name="Bennett D."/>
            <person name="Apte S."/>
            <person name="Camacho D."/>
            <person name="Thomas B.C."/>
            <person name="Warren L.A."/>
            <person name="Banfield J.F."/>
        </authorList>
    </citation>
    <scope>NUCLEOTIDE SEQUENCE [LARGE SCALE GENOMIC DNA]</scope>
    <source>
        <strain evidence="2">32-67-7</strain>
    </source>
</reference>
<gene>
    <name evidence="2" type="ORF">B7Z12_09685</name>
</gene>
<dbReference type="Proteomes" id="UP000215616">
    <property type="component" value="Unassembled WGS sequence"/>
</dbReference>
<protein>
    <submittedName>
        <fullName evidence="2">Uncharacterized protein</fullName>
    </submittedName>
</protein>
<evidence type="ECO:0000313" key="2">
    <source>
        <dbReference type="EMBL" id="OYX03624.1"/>
    </source>
</evidence>
<evidence type="ECO:0000313" key="3">
    <source>
        <dbReference type="Proteomes" id="UP000215616"/>
    </source>
</evidence>
<accession>A0A258D7P0</accession>
<comment type="caution">
    <text evidence="2">The sequence shown here is derived from an EMBL/GenBank/DDBJ whole genome shotgun (WGS) entry which is preliminary data.</text>
</comment>
<dbReference type="AlphaFoldDB" id="A0A258D7P0"/>
<dbReference type="EMBL" id="NCDQ01000133">
    <property type="protein sequence ID" value="OYX03624.1"/>
    <property type="molecule type" value="Genomic_DNA"/>
</dbReference>
<feature type="region of interest" description="Disordered" evidence="1">
    <location>
        <begin position="1"/>
        <end position="64"/>
    </location>
</feature>